<gene>
    <name evidence="3" type="ORF">GCM10010430_73770</name>
</gene>
<feature type="domain" description="Transposase IS4 N-terminal" evidence="2">
    <location>
        <begin position="2"/>
        <end position="94"/>
    </location>
</feature>
<dbReference type="Proteomes" id="UP001500305">
    <property type="component" value="Unassembled WGS sequence"/>
</dbReference>
<organism evidence="3 4">
    <name type="scientific">Kitasatospora cystarginea</name>
    <dbReference type="NCBI Taxonomy" id="58350"/>
    <lineage>
        <taxon>Bacteria</taxon>
        <taxon>Bacillati</taxon>
        <taxon>Actinomycetota</taxon>
        <taxon>Actinomycetes</taxon>
        <taxon>Kitasatosporales</taxon>
        <taxon>Streptomycetaceae</taxon>
        <taxon>Kitasatospora</taxon>
    </lineage>
</organism>
<dbReference type="InterPro" id="IPR047952">
    <property type="entry name" value="Transpos_IS4"/>
</dbReference>
<dbReference type="PANTHER" id="PTHR37529">
    <property type="entry name" value="TRANSPOSASE INSG FOR INSERTION SEQUENCE ELEMENT IS4-RELATED"/>
    <property type="match status" value="1"/>
</dbReference>
<name>A0ABP5RV25_9ACTN</name>
<proteinExistence type="predicted"/>
<evidence type="ECO:0000259" key="1">
    <source>
        <dbReference type="Pfam" id="PF01609"/>
    </source>
</evidence>
<dbReference type="NCBIfam" id="NF033592">
    <property type="entry name" value="transpos_IS4_1"/>
    <property type="match status" value="1"/>
</dbReference>
<dbReference type="EMBL" id="BAAATR010000057">
    <property type="protein sequence ID" value="GAA2277160.1"/>
    <property type="molecule type" value="Genomic_DNA"/>
</dbReference>
<dbReference type="Pfam" id="PF13006">
    <property type="entry name" value="Nterm_IS4"/>
    <property type="match status" value="1"/>
</dbReference>
<dbReference type="InterPro" id="IPR024473">
    <property type="entry name" value="Transposases_IS4_N"/>
</dbReference>
<reference evidence="4" key="1">
    <citation type="journal article" date="2019" name="Int. J. Syst. Evol. Microbiol.">
        <title>The Global Catalogue of Microorganisms (GCM) 10K type strain sequencing project: providing services to taxonomists for standard genome sequencing and annotation.</title>
        <authorList>
            <consortium name="The Broad Institute Genomics Platform"/>
            <consortium name="The Broad Institute Genome Sequencing Center for Infectious Disease"/>
            <person name="Wu L."/>
            <person name="Ma J."/>
        </authorList>
    </citation>
    <scope>NUCLEOTIDE SEQUENCE [LARGE SCALE GENOMIC DNA]</scope>
    <source>
        <strain evidence="4">JCM 7356</strain>
    </source>
</reference>
<accession>A0ABP5RV25</accession>
<dbReference type="InterPro" id="IPR002559">
    <property type="entry name" value="Transposase_11"/>
</dbReference>
<evidence type="ECO:0000313" key="4">
    <source>
        <dbReference type="Proteomes" id="UP001500305"/>
    </source>
</evidence>
<comment type="caution">
    <text evidence="3">The sequence shown here is derived from an EMBL/GenBank/DDBJ whole genome shotgun (WGS) entry which is preliminary data.</text>
</comment>
<dbReference type="PANTHER" id="PTHR37529:SF1">
    <property type="entry name" value="TRANSPOSASE INSG FOR INSERTION SEQUENCE ELEMENT IS4-RELATED"/>
    <property type="match status" value="1"/>
</dbReference>
<dbReference type="Pfam" id="PF01609">
    <property type="entry name" value="DDE_Tnp_1"/>
    <property type="match status" value="1"/>
</dbReference>
<dbReference type="InterPro" id="IPR012337">
    <property type="entry name" value="RNaseH-like_sf"/>
</dbReference>
<sequence length="256" mass="27895">MGQLTRTFTPELVHQAVEEAGAWEERTKALPSTLMVYFTLAMWLFTGQGYGGVLRELLENIPRRAGEKWTRPARTGSVTKARARLGAAPLRWLFGQVAGVQGTPATPGVFWRGRRLVSLDGTLFDVPASDANAAYFGGGSNGERQAGYPQARMVALGECGTHAVVGAVFGPFATGERTLAHRLLHHLKAGMLLLADRGFPSFTLWEKAAATGADLLWRVSDSFRLPVVEVLPDGTYLSRLCEQRTKRTVLKTAEPN</sequence>
<keyword evidence="4" id="KW-1185">Reference proteome</keyword>
<evidence type="ECO:0008006" key="5">
    <source>
        <dbReference type="Google" id="ProtNLM"/>
    </source>
</evidence>
<dbReference type="SUPFAM" id="SSF53098">
    <property type="entry name" value="Ribonuclease H-like"/>
    <property type="match status" value="1"/>
</dbReference>
<protein>
    <recommendedName>
        <fullName evidence="5">IS4 family transposase</fullName>
    </recommendedName>
</protein>
<evidence type="ECO:0000259" key="2">
    <source>
        <dbReference type="Pfam" id="PF13006"/>
    </source>
</evidence>
<evidence type="ECO:0000313" key="3">
    <source>
        <dbReference type="EMBL" id="GAA2277160.1"/>
    </source>
</evidence>
<feature type="domain" description="Transposase IS4-like" evidence="1">
    <location>
        <begin position="112"/>
        <end position="224"/>
    </location>
</feature>